<feature type="domain" description="NadR/Ttd14 AAA" evidence="1">
    <location>
        <begin position="13"/>
        <end position="194"/>
    </location>
</feature>
<sequence>MQNSELKEKIVYKLVLTGGPCAGKTTGQTRLSTFFENLGWKVYRVPEAATLLFSGGVRFPDLTAEEAIRFQHDLLRVMMALEECYFSLAESCKQNCLVICDRGTMDASAFIVPDEWDKILKKFGWNPVDIRDNRYHHVLHVMSAANGAEAFYNVLDNITRTEGLELAREMDRRAAQAWVGHPYFDVIDNSTDFSTKLSRIIDCVCRRMGINTGDRLAQDSRKRKFLVGHLPSDSVFPLYQDFDVIHDYLLTANPKTQARLRKRGQNGKG</sequence>
<dbReference type="PANTHER" id="PTHR34932">
    <property type="entry name" value="TRPL TRANSLOCATION DEFECT PROTEIN 14"/>
    <property type="match status" value="1"/>
</dbReference>
<keyword evidence="2" id="KW-1185">Reference proteome</keyword>
<organism evidence="2 3">
    <name type="scientific">Limulus polyphemus</name>
    <name type="common">Atlantic horseshoe crab</name>
    <dbReference type="NCBI Taxonomy" id="6850"/>
    <lineage>
        <taxon>Eukaryota</taxon>
        <taxon>Metazoa</taxon>
        <taxon>Ecdysozoa</taxon>
        <taxon>Arthropoda</taxon>
        <taxon>Chelicerata</taxon>
        <taxon>Merostomata</taxon>
        <taxon>Xiphosura</taxon>
        <taxon>Limulidae</taxon>
        <taxon>Limulus</taxon>
    </lineage>
</organism>
<dbReference type="Proteomes" id="UP000694941">
    <property type="component" value="Unplaced"/>
</dbReference>
<proteinExistence type="predicted"/>
<dbReference type="PANTHER" id="PTHR34932:SF1">
    <property type="entry name" value="TRPL TRANSLOCATION DEFECT PROTEIN 14"/>
    <property type="match status" value="1"/>
</dbReference>
<dbReference type="Pfam" id="PF13521">
    <property type="entry name" value="AAA_28"/>
    <property type="match status" value="1"/>
</dbReference>
<dbReference type="Gene3D" id="3.40.50.300">
    <property type="entry name" value="P-loop containing nucleotide triphosphate hydrolases"/>
    <property type="match status" value="1"/>
</dbReference>
<dbReference type="InterPro" id="IPR038727">
    <property type="entry name" value="NadR/Ttd14_AAA_dom"/>
</dbReference>
<dbReference type="InterPro" id="IPR027417">
    <property type="entry name" value="P-loop_NTPase"/>
</dbReference>
<evidence type="ECO:0000259" key="1">
    <source>
        <dbReference type="Pfam" id="PF13521"/>
    </source>
</evidence>
<evidence type="ECO:0000313" key="2">
    <source>
        <dbReference type="Proteomes" id="UP000694941"/>
    </source>
</evidence>
<gene>
    <name evidence="3" type="primary">LOC106456967</name>
</gene>
<evidence type="ECO:0000313" key="3">
    <source>
        <dbReference type="RefSeq" id="XP_022238480.1"/>
    </source>
</evidence>
<accession>A0ABM1S4C5</accession>
<name>A0ABM1S4C5_LIMPO</name>
<dbReference type="InterPro" id="IPR053227">
    <property type="entry name" value="TRPL-trafficking_regulator"/>
</dbReference>
<dbReference type="RefSeq" id="XP_022238480.1">
    <property type="nucleotide sequence ID" value="XM_022382772.1"/>
</dbReference>
<reference evidence="3" key="1">
    <citation type="submission" date="2025-08" db="UniProtKB">
        <authorList>
            <consortium name="RefSeq"/>
        </authorList>
    </citation>
    <scope>IDENTIFICATION</scope>
    <source>
        <tissue evidence="3">Muscle</tissue>
    </source>
</reference>
<protein>
    <submittedName>
        <fullName evidence="3">TRPL translocation defect protein 14-like</fullName>
    </submittedName>
</protein>
<dbReference type="SUPFAM" id="SSF52540">
    <property type="entry name" value="P-loop containing nucleoside triphosphate hydrolases"/>
    <property type="match status" value="1"/>
</dbReference>
<dbReference type="GeneID" id="106456967"/>